<feature type="transmembrane region" description="Helical" evidence="5">
    <location>
        <begin position="355"/>
        <end position="376"/>
    </location>
</feature>
<feature type="transmembrane region" description="Helical" evidence="5">
    <location>
        <begin position="25"/>
        <end position="41"/>
    </location>
</feature>
<keyword evidence="1" id="KW-0479">Metal-binding</keyword>
<evidence type="ECO:0000259" key="6">
    <source>
        <dbReference type="Pfam" id="PF07732"/>
    </source>
</evidence>
<feature type="domain" description="Plastocyanin-like" evidence="6">
    <location>
        <begin position="623"/>
        <end position="711"/>
    </location>
</feature>
<keyword evidence="5" id="KW-1133">Transmembrane helix</keyword>
<dbReference type="Pfam" id="PF07732">
    <property type="entry name" value="Cu-oxidase_3"/>
    <property type="match status" value="1"/>
</dbReference>
<dbReference type="RefSeq" id="WP_239286759.1">
    <property type="nucleotide sequence ID" value="NZ_CBCSEN010000151.1"/>
</dbReference>
<dbReference type="EC" id="1.7.2.1" evidence="7"/>
<evidence type="ECO:0000256" key="2">
    <source>
        <dbReference type="ARBA" id="ARBA00023002"/>
    </source>
</evidence>
<feature type="transmembrane region" description="Helical" evidence="5">
    <location>
        <begin position="86"/>
        <end position="109"/>
    </location>
</feature>
<dbReference type="GO" id="GO:0050421">
    <property type="term" value="F:nitrite reductase (NO-forming) activity"/>
    <property type="evidence" value="ECO:0007669"/>
    <property type="project" value="UniProtKB-EC"/>
</dbReference>
<protein>
    <submittedName>
        <fullName evidence="7">Nitrite reductase (NO-forming)</fullName>
        <ecNumber evidence="7">1.7.2.1</ecNumber>
    </submittedName>
</protein>
<keyword evidence="5" id="KW-0812">Transmembrane</keyword>
<evidence type="ECO:0000256" key="4">
    <source>
        <dbReference type="SAM" id="MobiDB-lite"/>
    </source>
</evidence>
<sequence>MLWFVAAAVVSLVHRWVPESTWFMVHLVVLGALTHSMLVWSRHFSRALLKTRHDGRDDRRQNARLLTLLVGSVAVFVGVPTSTWPLVVAGGAVVAAAVLWHGASLLAQLRRALPGRFRGTIRYYLAAAAWLPVGVTFGVLLARGLGEQWHARLLVAHTLTMLLGWVGLTVVGTLVTFWPTVLRARMDDRAEGAAARVFVPLNVAVAVIAAAALAGWTAVAVTALAVYLVLVLWWGRTLLAPLRAKPPREFAPASIGAALVWFVVAAALTGWLVLTSDDGSIARNYPGLAVFWVGGFVLQLLTGALSYLLPAAIGGGPRVVRASARWFDRFAALRLTVINGGLLLWLLPLPSWARVVLSSTVMLAFLAFVLLMVRGIRAAVAERRRAAAGEPAAAFERPRALTRAGLTSGIAVLAVATALGLAVAQTLGASGAAETGTSSAVAATGETVEVTVQAKDMRFLPDTIHADAGDRVVVTVENADPEMVHDLTIAGQTTPRLDPGQSAVLDLGVVGASTQGWCSIVGHRQQGMVLDLVVAGAEGDDAGHGAHHAADDPAADPAAARTAYDPQTPLTRTVDATAPETPAEVDHRFTITTRDEDVEVAPGVWQTRWPFEGGPDGAPDPGGSLGPTIRGKVGDTFEVTFVNEGTMAHSIDFHASEVAPDEAMRSIAPGERLVYRFTANRSGAWLYHCGTMPMTAHIAAGMHGAVIIDPPDLEPVDREYVLVQSEVYVQPGTGESADAAAPVDAAGAQTWDPDMVVWNGIADQYAQRPLTARTGERVRFWVVAAGPNQGTSFHIVGAQFDTVYAEGAYRLRRGRDAFGTENGGAQALDVAVAQGGFVETVFAEPGHYVMVDHAMVNAERGARGIVAVTD</sequence>
<dbReference type="GO" id="GO:0005507">
    <property type="term" value="F:copper ion binding"/>
    <property type="evidence" value="ECO:0007669"/>
    <property type="project" value="InterPro"/>
</dbReference>
<organism evidence="7 8">
    <name type="scientific">Micrococcus flavus</name>
    <dbReference type="NCBI Taxonomy" id="384602"/>
    <lineage>
        <taxon>Bacteria</taxon>
        <taxon>Bacillati</taxon>
        <taxon>Actinomycetota</taxon>
        <taxon>Actinomycetes</taxon>
        <taxon>Micrococcales</taxon>
        <taxon>Micrococcaceae</taxon>
        <taxon>Micrococcus</taxon>
    </lineage>
</organism>
<comment type="caution">
    <text evidence="7">The sequence shown here is derived from an EMBL/GenBank/DDBJ whole genome shotgun (WGS) entry which is preliminary data.</text>
</comment>
<feature type="transmembrane region" description="Helical" evidence="5">
    <location>
        <begin position="62"/>
        <end position="80"/>
    </location>
</feature>
<feature type="transmembrane region" description="Helical" evidence="5">
    <location>
        <begin position="193"/>
        <end position="213"/>
    </location>
</feature>
<dbReference type="InterPro" id="IPR008972">
    <property type="entry name" value="Cupredoxin"/>
</dbReference>
<keyword evidence="3" id="KW-0186">Copper</keyword>
<dbReference type="PANTHER" id="PTHR11709">
    <property type="entry name" value="MULTI-COPPER OXIDASE"/>
    <property type="match status" value="1"/>
</dbReference>
<dbReference type="CDD" id="cd04208">
    <property type="entry name" value="CuRO_2_CuNIR"/>
    <property type="match status" value="1"/>
</dbReference>
<dbReference type="Gene3D" id="1.20.210.10">
    <property type="entry name" value="Cytochrome c oxidase-like, subunit I domain"/>
    <property type="match status" value="1"/>
</dbReference>
<evidence type="ECO:0000256" key="1">
    <source>
        <dbReference type="ARBA" id="ARBA00022723"/>
    </source>
</evidence>
<gene>
    <name evidence="7" type="ORF">BJ976_000629</name>
</gene>
<dbReference type="InterPro" id="IPR036927">
    <property type="entry name" value="Cyt_c_oxase-like_su1_sf"/>
</dbReference>
<accession>A0A7W7L253</accession>
<feature type="transmembrane region" description="Helical" evidence="5">
    <location>
        <begin position="251"/>
        <end position="273"/>
    </location>
</feature>
<keyword evidence="8" id="KW-1185">Reference proteome</keyword>
<evidence type="ECO:0000313" key="8">
    <source>
        <dbReference type="Proteomes" id="UP000560081"/>
    </source>
</evidence>
<feature type="transmembrane region" description="Helical" evidence="5">
    <location>
        <begin position="285"/>
        <end position="309"/>
    </location>
</feature>
<proteinExistence type="predicted"/>
<feature type="transmembrane region" description="Helical" evidence="5">
    <location>
        <begin position="404"/>
        <end position="424"/>
    </location>
</feature>
<dbReference type="AlphaFoldDB" id="A0A7W7L253"/>
<dbReference type="SUPFAM" id="SSF49503">
    <property type="entry name" value="Cupredoxins"/>
    <property type="match status" value="3"/>
</dbReference>
<feature type="transmembrane region" description="Helical" evidence="5">
    <location>
        <begin position="162"/>
        <end position="181"/>
    </location>
</feature>
<dbReference type="Gene3D" id="2.60.40.420">
    <property type="entry name" value="Cupredoxins - blue copper proteins"/>
    <property type="match status" value="3"/>
</dbReference>
<keyword evidence="2 7" id="KW-0560">Oxidoreductase</keyword>
<feature type="compositionally biased region" description="Basic and acidic residues" evidence="4">
    <location>
        <begin position="541"/>
        <end position="551"/>
    </location>
</feature>
<feature type="region of interest" description="Disordered" evidence="4">
    <location>
        <begin position="541"/>
        <end position="561"/>
    </location>
</feature>
<reference evidence="7 8" key="1">
    <citation type="submission" date="2020-08" db="EMBL/GenBank/DDBJ databases">
        <title>Sequencing the genomes of 1000 actinobacteria strains.</title>
        <authorList>
            <person name="Klenk H.-P."/>
        </authorList>
    </citation>
    <scope>NUCLEOTIDE SEQUENCE [LARGE SCALE GENOMIC DNA]</scope>
    <source>
        <strain evidence="7 8">DSM 19079</strain>
    </source>
</reference>
<dbReference type="InterPro" id="IPR011707">
    <property type="entry name" value="Cu-oxidase-like_N"/>
</dbReference>
<evidence type="ECO:0000313" key="7">
    <source>
        <dbReference type="EMBL" id="MBB4882278.1"/>
    </source>
</evidence>
<evidence type="ECO:0000256" key="3">
    <source>
        <dbReference type="ARBA" id="ARBA00023008"/>
    </source>
</evidence>
<feature type="transmembrane region" description="Helical" evidence="5">
    <location>
        <begin position="121"/>
        <end position="142"/>
    </location>
</feature>
<keyword evidence="5" id="KW-0472">Membrane</keyword>
<feature type="transmembrane region" description="Helical" evidence="5">
    <location>
        <begin position="330"/>
        <end position="349"/>
    </location>
</feature>
<dbReference type="PANTHER" id="PTHR11709:SF394">
    <property type="entry name" value="FI03373P-RELATED"/>
    <property type="match status" value="1"/>
</dbReference>
<dbReference type="Proteomes" id="UP000560081">
    <property type="component" value="Unassembled WGS sequence"/>
</dbReference>
<dbReference type="InterPro" id="IPR045087">
    <property type="entry name" value="Cu-oxidase_fam"/>
</dbReference>
<feature type="transmembrane region" description="Helical" evidence="5">
    <location>
        <begin position="219"/>
        <end position="239"/>
    </location>
</feature>
<name>A0A7W7L253_9MICC</name>
<dbReference type="EMBL" id="JACHMC010000001">
    <property type="protein sequence ID" value="MBB4882278.1"/>
    <property type="molecule type" value="Genomic_DNA"/>
</dbReference>
<dbReference type="CDD" id="cd11020">
    <property type="entry name" value="CuRO_1_CuNIR"/>
    <property type="match status" value="1"/>
</dbReference>
<evidence type="ECO:0000256" key="5">
    <source>
        <dbReference type="SAM" id="Phobius"/>
    </source>
</evidence>